<gene>
    <name evidence="4" type="primary">RvY_19213</name>
    <name evidence="4" type="synonym">RvY_19213.2</name>
    <name evidence="4" type="ORF">RvY_19213-2</name>
</gene>
<organism evidence="4 5">
    <name type="scientific">Ramazzottius varieornatus</name>
    <name type="common">Water bear</name>
    <name type="synonym">Tardigrade</name>
    <dbReference type="NCBI Taxonomy" id="947166"/>
    <lineage>
        <taxon>Eukaryota</taxon>
        <taxon>Metazoa</taxon>
        <taxon>Ecdysozoa</taxon>
        <taxon>Tardigrada</taxon>
        <taxon>Eutardigrada</taxon>
        <taxon>Parachela</taxon>
        <taxon>Hypsibioidea</taxon>
        <taxon>Ramazzottiidae</taxon>
        <taxon>Ramazzottius</taxon>
    </lineage>
</organism>
<dbReference type="AlphaFoldDB" id="A0A1D1W8M3"/>
<evidence type="ECO:0000313" key="5">
    <source>
        <dbReference type="Proteomes" id="UP000186922"/>
    </source>
</evidence>
<dbReference type="GO" id="GO:0030677">
    <property type="term" value="C:ribonuclease P complex"/>
    <property type="evidence" value="ECO:0007669"/>
    <property type="project" value="InterPro"/>
</dbReference>
<feature type="region of interest" description="Disordered" evidence="3">
    <location>
        <begin position="102"/>
        <end position="137"/>
    </location>
</feature>
<keyword evidence="5" id="KW-1185">Reference proteome</keyword>
<reference evidence="4 5" key="1">
    <citation type="journal article" date="2016" name="Nat. Commun.">
        <title>Extremotolerant tardigrade genome and improved radiotolerance of human cultured cells by tardigrade-unique protein.</title>
        <authorList>
            <person name="Hashimoto T."/>
            <person name="Horikawa D.D."/>
            <person name="Saito Y."/>
            <person name="Kuwahara H."/>
            <person name="Kozuka-Hata H."/>
            <person name="Shin-I T."/>
            <person name="Minakuchi Y."/>
            <person name="Ohishi K."/>
            <person name="Motoyama A."/>
            <person name="Aizu T."/>
            <person name="Enomoto A."/>
            <person name="Kondo K."/>
            <person name="Tanaka S."/>
            <person name="Hara Y."/>
            <person name="Koshikawa S."/>
            <person name="Sagara H."/>
            <person name="Miura T."/>
            <person name="Yokobori S."/>
            <person name="Miyagawa K."/>
            <person name="Suzuki Y."/>
            <person name="Kubo T."/>
            <person name="Oyama M."/>
            <person name="Kohara Y."/>
            <person name="Fujiyama A."/>
            <person name="Arakawa K."/>
            <person name="Katayama T."/>
            <person name="Toyoda A."/>
            <person name="Kunieda T."/>
        </authorList>
    </citation>
    <scope>NUCLEOTIDE SEQUENCE [LARGE SCALE GENOMIC DNA]</scope>
    <source>
        <strain evidence="4 5">YOKOZUNA-1</strain>
    </source>
</reference>
<dbReference type="Proteomes" id="UP000186922">
    <property type="component" value="Unassembled WGS sequence"/>
</dbReference>
<name>A0A1D1W8M3_RAMVA</name>
<dbReference type="GO" id="GO:0001682">
    <property type="term" value="P:tRNA 5'-leader removal"/>
    <property type="evidence" value="ECO:0007669"/>
    <property type="project" value="InterPro"/>
</dbReference>
<dbReference type="InterPro" id="IPR038085">
    <property type="entry name" value="Rnp2-like_sf"/>
</dbReference>
<sequence length="137" mass="15054">MKSSSRISVKFIIRFKEQEENHTGLDNLRIKEALQHCITEQFGKSGVGLLFDVTDYSADTSQGIILTNAESHRKVLACAALLTEIEAVPSCLRLVELCLNEGGNEFGTGVRRKRESGGGGSKQRRDQKDDCGVRGKV</sequence>
<protein>
    <submittedName>
        <fullName evidence="4">Uncharacterized protein</fullName>
    </submittedName>
</protein>
<evidence type="ECO:0000256" key="3">
    <source>
        <dbReference type="SAM" id="MobiDB-lite"/>
    </source>
</evidence>
<dbReference type="EMBL" id="BDGG01000026">
    <property type="protein sequence ID" value="GAV09721.1"/>
    <property type="molecule type" value="Genomic_DNA"/>
</dbReference>
<dbReference type="InterPro" id="IPR002759">
    <property type="entry name" value="Pop5/Rpp14/Rnp2-like"/>
</dbReference>
<dbReference type="SUPFAM" id="SSF160350">
    <property type="entry name" value="Rnp2-like"/>
    <property type="match status" value="1"/>
</dbReference>
<proteinExistence type="inferred from homology"/>
<evidence type="ECO:0000313" key="4">
    <source>
        <dbReference type="EMBL" id="GAV09721.1"/>
    </source>
</evidence>
<feature type="compositionally biased region" description="Basic and acidic residues" evidence="3">
    <location>
        <begin position="123"/>
        <end position="137"/>
    </location>
</feature>
<dbReference type="Pfam" id="PF01900">
    <property type="entry name" value="RNase_P_Rpp14"/>
    <property type="match status" value="1"/>
</dbReference>
<comment type="caution">
    <text evidence="4">The sequence shown here is derived from an EMBL/GenBank/DDBJ whole genome shotgun (WGS) entry which is preliminary data.</text>
</comment>
<dbReference type="Gene3D" id="3.30.70.3250">
    <property type="entry name" value="Ribonuclease P, Pop5 subunit"/>
    <property type="match status" value="1"/>
</dbReference>
<keyword evidence="2" id="KW-0819">tRNA processing</keyword>
<evidence type="ECO:0000256" key="2">
    <source>
        <dbReference type="ARBA" id="ARBA00022694"/>
    </source>
</evidence>
<evidence type="ECO:0000256" key="1">
    <source>
        <dbReference type="ARBA" id="ARBA00010800"/>
    </source>
</evidence>
<comment type="similarity">
    <text evidence="1">Belongs to the eukaryotic/archaeal RNase P protein component 2 family.</text>
</comment>
<accession>A0A1D1W8M3</accession>